<evidence type="ECO:0000256" key="8">
    <source>
        <dbReference type="RuleBase" id="RU364131"/>
    </source>
</evidence>
<dbReference type="PROSITE" id="PS01310">
    <property type="entry name" value="FXYD"/>
    <property type="match status" value="1"/>
</dbReference>
<keyword evidence="7 8" id="KW-0472">Membrane</keyword>
<evidence type="ECO:0000256" key="4">
    <source>
        <dbReference type="ARBA" id="ARBA00022692"/>
    </source>
</evidence>
<proteinExistence type="inferred from homology"/>
<accession>A0AAV7Q0N3</accession>
<evidence type="ECO:0000313" key="11">
    <source>
        <dbReference type="Proteomes" id="UP001066276"/>
    </source>
</evidence>
<feature type="region of interest" description="Disordered" evidence="9">
    <location>
        <begin position="56"/>
        <end position="75"/>
    </location>
</feature>
<feature type="transmembrane region" description="Helical" evidence="8">
    <location>
        <begin position="27"/>
        <end position="47"/>
    </location>
</feature>
<evidence type="ECO:0000256" key="9">
    <source>
        <dbReference type="SAM" id="MobiDB-lite"/>
    </source>
</evidence>
<dbReference type="GO" id="GO:0017080">
    <property type="term" value="F:sodium channel regulator activity"/>
    <property type="evidence" value="ECO:0007669"/>
    <property type="project" value="TreeGrafter"/>
</dbReference>
<dbReference type="PANTHER" id="PTHR14132:SF22">
    <property type="entry name" value="FXYD DOMAIN-CONTAINING ION TRANSPORT REGULATOR"/>
    <property type="match status" value="1"/>
</dbReference>
<evidence type="ECO:0000313" key="10">
    <source>
        <dbReference type="EMBL" id="KAJ1132288.1"/>
    </source>
</evidence>
<evidence type="ECO:0000256" key="7">
    <source>
        <dbReference type="ARBA" id="ARBA00023136"/>
    </source>
</evidence>
<comment type="subcellular location">
    <subcellularLocation>
        <location evidence="1">Membrane</location>
        <topology evidence="1">Single-pass membrane protein</topology>
    </subcellularLocation>
</comment>
<dbReference type="InterPro" id="IPR047297">
    <property type="entry name" value="FXYD_motif"/>
</dbReference>
<protein>
    <recommendedName>
        <fullName evidence="8">FXYD domain-containing ion transport regulator</fullName>
    </recommendedName>
</protein>
<gene>
    <name evidence="10" type="ORF">NDU88_010614</name>
</gene>
<reference evidence="10" key="1">
    <citation type="journal article" date="2022" name="bioRxiv">
        <title>Sequencing and chromosome-scale assembly of the giantPleurodeles waltlgenome.</title>
        <authorList>
            <person name="Brown T."/>
            <person name="Elewa A."/>
            <person name="Iarovenko S."/>
            <person name="Subramanian E."/>
            <person name="Araus A.J."/>
            <person name="Petzold A."/>
            <person name="Susuki M."/>
            <person name="Suzuki K.-i.T."/>
            <person name="Hayashi T."/>
            <person name="Toyoda A."/>
            <person name="Oliveira C."/>
            <person name="Osipova E."/>
            <person name="Leigh N.D."/>
            <person name="Simon A."/>
            <person name="Yun M.H."/>
        </authorList>
    </citation>
    <scope>NUCLEOTIDE SEQUENCE</scope>
    <source>
        <strain evidence="10">20211129_DDA</strain>
        <tissue evidence="10">Liver</tissue>
    </source>
</reference>
<keyword evidence="3 8" id="KW-0813">Transport</keyword>
<dbReference type="GO" id="GO:0043269">
    <property type="term" value="P:regulation of monoatomic ion transport"/>
    <property type="evidence" value="ECO:0007669"/>
    <property type="project" value="InterPro"/>
</dbReference>
<dbReference type="PANTHER" id="PTHR14132">
    <property type="entry name" value="SODIUM/POTASSIUM-TRANSPORTING ATPASE SUBUNIT GAMMA"/>
    <property type="match status" value="1"/>
</dbReference>
<dbReference type="InterPro" id="IPR000272">
    <property type="entry name" value="Ion-transport_regulator_FXYD"/>
</dbReference>
<evidence type="ECO:0000256" key="5">
    <source>
        <dbReference type="ARBA" id="ARBA00022989"/>
    </source>
</evidence>
<dbReference type="Proteomes" id="UP001066276">
    <property type="component" value="Chromosome 7"/>
</dbReference>
<dbReference type="AlphaFoldDB" id="A0AAV7Q0N3"/>
<evidence type="ECO:0000256" key="2">
    <source>
        <dbReference type="ARBA" id="ARBA00005948"/>
    </source>
</evidence>
<keyword evidence="5 8" id="KW-1133">Transmembrane helix</keyword>
<evidence type="ECO:0000256" key="3">
    <source>
        <dbReference type="ARBA" id="ARBA00022448"/>
    </source>
</evidence>
<name>A0AAV7Q0N3_PLEWA</name>
<evidence type="ECO:0000256" key="1">
    <source>
        <dbReference type="ARBA" id="ARBA00004167"/>
    </source>
</evidence>
<dbReference type="GO" id="GO:0016020">
    <property type="term" value="C:membrane"/>
    <property type="evidence" value="ECO:0007669"/>
    <property type="project" value="UniProtKB-SubCell"/>
</dbReference>
<dbReference type="Gene3D" id="1.20.5.780">
    <property type="entry name" value="Single helix bin"/>
    <property type="match status" value="1"/>
</dbReference>
<dbReference type="InterPro" id="IPR047284">
    <property type="entry name" value="FXYD7"/>
</dbReference>
<dbReference type="CDD" id="cd20325">
    <property type="entry name" value="FXYD7"/>
    <property type="match status" value="1"/>
</dbReference>
<comment type="caution">
    <text evidence="10">The sequence shown here is derived from an EMBL/GenBank/DDBJ whole genome shotgun (WGS) entry which is preliminary data.</text>
</comment>
<evidence type="ECO:0000256" key="6">
    <source>
        <dbReference type="ARBA" id="ARBA00023065"/>
    </source>
</evidence>
<sequence>MTTPTERTEKASVYGDRDPFVYDYETLRTTGLVLAIVMFLLGIVIALSNKFKCKQTSANRSELDGRQNATPAGGV</sequence>
<keyword evidence="11" id="KW-1185">Reference proteome</keyword>
<dbReference type="EMBL" id="JANPWB010000011">
    <property type="protein sequence ID" value="KAJ1132288.1"/>
    <property type="molecule type" value="Genomic_DNA"/>
</dbReference>
<comment type="similarity">
    <text evidence="2 8">Belongs to the FXYD family.</text>
</comment>
<organism evidence="10 11">
    <name type="scientific">Pleurodeles waltl</name>
    <name type="common">Iberian ribbed newt</name>
    <dbReference type="NCBI Taxonomy" id="8319"/>
    <lineage>
        <taxon>Eukaryota</taxon>
        <taxon>Metazoa</taxon>
        <taxon>Chordata</taxon>
        <taxon>Craniata</taxon>
        <taxon>Vertebrata</taxon>
        <taxon>Euteleostomi</taxon>
        <taxon>Amphibia</taxon>
        <taxon>Batrachia</taxon>
        <taxon>Caudata</taxon>
        <taxon>Salamandroidea</taxon>
        <taxon>Salamandridae</taxon>
        <taxon>Pleurodelinae</taxon>
        <taxon>Pleurodeles</taxon>
    </lineage>
</organism>
<dbReference type="Pfam" id="PF02038">
    <property type="entry name" value="ATP1G1_PLM_MAT8"/>
    <property type="match status" value="1"/>
</dbReference>
<dbReference type="GO" id="GO:0006811">
    <property type="term" value="P:monoatomic ion transport"/>
    <property type="evidence" value="ECO:0007669"/>
    <property type="project" value="UniProtKB-KW"/>
</dbReference>
<keyword evidence="6 8" id="KW-0406">Ion transport</keyword>
<keyword evidence="4 8" id="KW-0812">Transmembrane</keyword>